<dbReference type="RefSeq" id="WP_382359381.1">
    <property type="nucleotide sequence ID" value="NZ_JBHLWV010000002.1"/>
</dbReference>
<dbReference type="CDD" id="cd02966">
    <property type="entry name" value="TlpA_like_family"/>
    <property type="match status" value="1"/>
</dbReference>
<dbReference type="Proteomes" id="UP001589783">
    <property type="component" value="Unassembled WGS sequence"/>
</dbReference>
<sequence>MSVLKTPAAKAMIAFVVVMVALIFALWPRDTEEPTRSTAPGGPTQGVTDQDVPEDVLAQARIDATLVPCPQSGAPVPAEAALKNVTALCLADGRPINLGQATAGRPTVINMWAVWCLPCRKELPYFDELSRQAGDQLDVLAVHAIDGASKPYAILQFLKEVGLTLPTVADTDGSVAKALRAPRVYPSTILVRADGTVAATLPKVFTSYEELVGVVRDELGVSVSGGQS</sequence>
<dbReference type="InterPro" id="IPR013766">
    <property type="entry name" value="Thioredoxin_domain"/>
</dbReference>
<keyword evidence="6" id="KW-1185">Reference proteome</keyword>
<feature type="transmembrane region" description="Helical" evidence="3">
    <location>
        <begin position="7"/>
        <end position="27"/>
    </location>
</feature>
<dbReference type="PANTHER" id="PTHR42852:SF13">
    <property type="entry name" value="PROTEIN DIPZ"/>
    <property type="match status" value="1"/>
</dbReference>
<keyword evidence="3" id="KW-0472">Membrane</keyword>
<evidence type="ECO:0000256" key="1">
    <source>
        <dbReference type="ARBA" id="ARBA00004196"/>
    </source>
</evidence>
<reference evidence="5 6" key="1">
    <citation type="submission" date="2024-09" db="EMBL/GenBank/DDBJ databases">
        <authorList>
            <person name="Sun Q."/>
            <person name="Mori K."/>
        </authorList>
    </citation>
    <scope>NUCLEOTIDE SEQUENCE [LARGE SCALE GENOMIC DNA]</scope>
    <source>
        <strain evidence="5 6">CCM 7957</strain>
    </source>
</reference>
<dbReference type="EMBL" id="JBHLWV010000002">
    <property type="protein sequence ID" value="MFC0313368.1"/>
    <property type="molecule type" value="Genomic_DNA"/>
</dbReference>
<organism evidence="5 6">
    <name type="scientific">Gordonia phosphorivorans</name>
    <dbReference type="NCBI Taxonomy" id="1056982"/>
    <lineage>
        <taxon>Bacteria</taxon>
        <taxon>Bacillati</taxon>
        <taxon>Actinomycetota</taxon>
        <taxon>Actinomycetes</taxon>
        <taxon>Mycobacteriales</taxon>
        <taxon>Gordoniaceae</taxon>
        <taxon>Gordonia</taxon>
    </lineage>
</organism>
<dbReference type="InterPro" id="IPR013740">
    <property type="entry name" value="Redoxin"/>
</dbReference>
<dbReference type="SUPFAM" id="SSF52833">
    <property type="entry name" value="Thioredoxin-like"/>
    <property type="match status" value="1"/>
</dbReference>
<dbReference type="PROSITE" id="PS00194">
    <property type="entry name" value="THIOREDOXIN_1"/>
    <property type="match status" value="1"/>
</dbReference>
<dbReference type="PROSITE" id="PS51352">
    <property type="entry name" value="THIOREDOXIN_2"/>
    <property type="match status" value="1"/>
</dbReference>
<feature type="domain" description="Thioredoxin" evidence="4">
    <location>
        <begin position="70"/>
        <end position="220"/>
    </location>
</feature>
<evidence type="ECO:0000256" key="3">
    <source>
        <dbReference type="SAM" id="Phobius"/>
    </source>
</evidence>
<dbReference type="PANTHER" id="PTHR42852">
    <property type="entry name" value="THIOL:DISULFIDE INTERCHANGE PROTEIN DSBE"/>
    <property type="match status" value="1"/>
</dbReference>
<keyword evidence="2" id="KW-0201">Cytochrome c-type biogenesis</keyword>
<name>A0ABV6H3E5_9ACTN</name>
<keyword evidence="3" id="KW-0812">Transmembrane</keyword>
<dbReference type="InterPro" id="IPR036249">
    <property type="entry name" value="Thioredoxin-like_sf"/>
</dbReference>
<dbReference type="InterPro" id="IPR017937">
    <property type="entry name" value="Thioredoxin_CS"/>
</dbReference>
<comment type="caution">
    <text evidence="5">The sequence shown here is derived from an EMBL/GenBank/DDBJ whole genome shotgun (WGS) entry which is preliminary data.</text>
</comment>
<evidence type="ECO:0000313" key="5">
    <source>
        <dbReference type="EMBL" id="MFC0313368.1"/>
    </source>
</evidence>
<comment type="subcellular location">
    <subcellularLocation>
        <location evidence="1">Cell envelope</location>
    </subcellularLocation>
</comment>
<gene>
    <name evidence="5" type="ORF">ACFFJD_00650</name>
</gene>
<dbReference type="InterPro" id="IPR050553">
    <property type="entry name" value="Thioredoxin_ResA/DsbE_sf"/>
</dbReference>
<proteinExistence type="predicted"/>
<accession>A0ABV6H3E5</accession>
<evidence type="ECO:0000313" key="6">
    <source>
        <dbReference type="Proteomes" id="UP001589783"/>
    </source>
</evidence>
<protein>
    <submittedName>
        <fullName evidence="5">TlpA family protein disulfide reductase</fullName>
    </submittedName>
</protein>
<dbReference type="Pfam" id="PF08534">
    <property type="entry name" value="Redoxin"/>
    <property type="match status" value="1"/>
</dbReference>
<keyword evidence="3" id="KW-1133">Transmembrane helix</keyword>
<evidence type="ECO:0000259" key="4">
    <source>
        <dbReference type="PROSITE" id="PS51352"/>
    </source>
</evidence>
<dbReference type="Gene3D" id="3.40.30.10">
    <property type="entry name" value="Glutaredoxin"/>
    <property type="match status" value="1"/>
</dbReference>
<evidence type="ECO:0000256" key="2">
    <source>
        <dbReference type="ARBA" id="ARBA00022748"/>
    </source>
</evidence>